<organism evidence="2 3">
    <name type="scientific">Coemansia reversa (strain ATCC 12441 / NRRL 1564)</name>
    <dbReference type="NCBI Taxonomy" id="763665"/>
    <lineage>
        <taxon>Eukaryota</taxon>
        <taxon>Fungi</taxon>
        <taxon>Fungi incertae sedis</taxon>
        <taxon>Zoopagomycota</taxon>
        <taxon>Kickxellomycotina</taxon>
        <taxon>Kickxellomycetes</taxon>
        <taxon>Kickxellales</taxon>
        <taxon>Kickxellaceae</taxon>
        <taxon>Coemansia</taxon>
    </lineage>
</organism>
<gene>
    <name evidence="2" type="ORF">COEREDRAFT_82849</name>
</gene>
<name>A0A2G5B5P5_COERN</name>
<feature type="compositionally biased region" description="Basic and acidic residues" evidence="1">
    <location>
        <begin position="1"/>
        <end position="18"/>
    </location>
</feature>
<evidence type="ECO:0000313" key="2">
    <source>
        <dbReference type="EMBL" id="PIA14335.1"/>
    </source>
</evidence>
<protein>
    <submittedName>
        <fullName evidence="2">Uncharacterized protein</fullName>
    </submittedName>
</protein>
<dbReference type="PANTHER" id="PTHR35373">
    <property type="entry name" value="PROTEIN CBG16894"/>
    <property type="match status" value="1"/>
</dbReference>
<evidence type="ECO:0000256" key="1">
    <source>
        <dbReference type="SAM" id="MobiDB-lite"/>
    </source>
</evidence>
<keyword evidence="3" id="KW-1185">Reference proteome</keyword>
<dbReference type="AlphaFoldDB" id="A0A2G5B5P5"/>
<dbReference type="EMBL" id="KZ303519">
    <property type="protein sequence ID" value="PIA14335.1"/>
    <property type="molecule type" value="Genomic_DNA"/>
</dbReference>
<dbReference type="OrthoDB" id="5511455at2759"/>
<proteinExistence type="predicted"/>
<feature type="region of interest" description="Disordered" evidence="1">
    <location>
        <begin position="1"/>
        <end position="21"/>
    </location>
</feature>
<accession>A0A2G5B5P5</accession>
<dbReference type="Proteomes" id="UP000242474">
    <property type="component" value="Unassembled WGS sequence"/>
</dbReference>
<evidence type="ECO:0000313" key="3">
    <source>
        <dbReference type="Proteomes" id="UP000242474"/>
    </source>
</evidence>
<sequence>MNRQYGEREIHGNSRESEPAEATTNQWQVLYEDKYLKVTEEALIVKLYYFPTLGSRTIYWEEIEWVKIASEANVGWLELKMWGMGFGSIWWNCKARLLNIGNSRNDGRLVNRLSDILATNIVIKVKGACIRPGSFVEHPDAAMAAIGQLIYRNHPHTE</sequence>
<reference evidence="2 3" key="1">
    <citation type="journal article" date="2015" name="Genome Biol. Evol.">
        <title>Phylogenomic analyses indicate that early fungi evolved digesting cell walls of algal ancestors of land plants.</title>
        <authorList>
            <person name="Chang Y."/>
            <person name="Wang S."/>
            <person name="Sekimoto S."/>
            <person name="Aerts A.L."/>
            <person name="Choi C."/>
            <person name="Clum A."/>
            <person name="LaButti K.M."/>
            <person name="Lindquist E.A."/>
            <person name="Yee Ngan C."/>
            <person name="Ohm R.A."/>
            <person name="Salamov A.A."/>
            <person name="Grigoriev I.V."/>
            <person name="Spatafora J.W."/>
            <person name="Berbee M.L."/>
        </authorList>
    </citation>
    <scope>NUCLEOTIDE SEQUENCE [LARGE SCALE GENOMIC DNA]</scope>
    <source>
        <strain evidence="2 3">NRRL 1564</strain>
    </source>
</reference>